<dbReference type="AlphaFoldDB" id="A0A6J6NW10"/>
<accession>A0A6J6NW10</accession>
<proteinExistence type="predicted"/>
<organism evidence="1">
    <name type="scientific">freshwater metagenome</name>
    <dbReference type="NCBI Taxonomy" id="449393"/>
    <lineage>
        <taxon>unclassified sequences</taxon>
        <taxon>metagenomes</taxon>
        <taxon>ecological metagenomes</taxon>
    </lineage>
</organism>
<gene>
    <name evidence="1" type="ORF">UFOPK2373_00776</name>
</gene>
<dbReference type="EMBL" id="CAEZXL010000130">
    <property type="protein sequence ID" value="CAB4690657.1"/>
    <property type="molecule type" value="Genomic_DNA"/>
</dbReference>
<protein>
    <submittedName>
        <fullName evidence="1">Unannotated protein</fullName>
    </submittedName>
</protein>
<name>A0A6J6NW10_9ZZZZ</name>
<reference evidence="1" key="1">
    <citation type="submission" date="2020-05" db="EMBL/GenBank/DDBJ databases">
        <authorList>
            <person name="Chiriac C."/>
            <person name="Salcher M."/>
            <person name="Ghai R."/>
            <person name="Kavagutti S V."/>
        </authorList>
    </citation>
    <scope>NUCLEOTIDE SEQUENCE</scope>
</reference>
<sequence length="126" mass="13969">MEVKIHAERTQDGWIAEVPGPNGFSVSARRLDQCKDMVVERIKTLEEQKGNSEICEVVIKVEAELPGIICDLEAAKVKMLEAQKLQDEASAEIRIVVSRMRDEGLTMRDIAVLLGVSPQRVAQLIG</sequence>
<evidence type="ECO:0000313" key="1">
    <source>
        <dbReference type="EMBL" id="CAB4690657.1"/>
    </source>
</evidence>